<comment type="caution">
    <text evidence="7">The sequence shown here is derived from an EMBL/GenBank/DDBJ whole genome shotgun (WGS) entry which is preliminary data.</text>
</comment>
<dbReference type="Proteomes" id="UP000265691">
    <property type="component" value="Unassembled WGS sequence"/>
</dbReference>
<evidence type="ECO:0000256" key="6">
    <source>
        <dbReference type="RuleBase" id="RU363041"/>
    </source>
</evidence>
<dbReference type="AlphaFoldDB" id="A0A3A1YDA0"/>
<dbReference type="RefSeq" id="WP_119524498.1">
    <property type="nucleotide sequence ID" value="NZ_NRHC01000016.1"/>
</dbReference>
<evidence type="ECO:0000256" key="1">
    <source>
        <dbReference type="ARBA" id="ARBA00004141"/>
    </source>
</evidence>
<keyword evidence="4 6" id="KW-1133">Transmembrane helix</keyword>
<keyword evidence="8" id="KW-1185">Reference proteome</keyword>
<feature type="transmembrane region" description="Helical" evidence="6">
    <location>
        <begin position="86"/>
        <end position="105"/>
    </location>
</feature>
<dbReference type="PANTHER" id="PTHR43483:SF3">
    <property type="entry name" value="MEMBRANE TRANSPORTER PROTEIN HI_0806-RELATED"/>
    <property type="match status" value="1"/>
</dbReference>
<keyword evidence="6" id="KW-1003">Cell membrane</keyword>
<evidence type="ECO:0000313" key="7">
    <source>
        <dbReference type="EMBL" id="RIY34117.1"/>
    </source>
</evidence>
<sequence>MDPQIITFIVTCLLAGIFAGLSSGLLGLGGGLVIVPVLNYTLPNIFTISPEYLLPICIQTSFAIIIFNTITASLKQYKLGNINFKAASIIIPPMIIFSVIVGQFVTSINPGYLKILFGFVVIYSSLNMLRKKSKVEEDQNATLPVGKGLLAGAAIGGISATAGISGGSFLGPLFHSCKFPIKKALGTSSFCGVFLAISGFLTYFIAGLNVDTQVPYTFGYFSFIAFIAILVTSVFFAHQGVKLQSVLPAPKVKRIFAYFLILVAIDMLYDGYLLIS</sequence>
<evidence type="ECO:0000256" key="2">
    <source>
        <dbReference type="ARBA" id="ARBA00009142"/>
    </source>
</evidence>
<dbReference type="PANTHER" id="PTHR43483">
    <property type="entry name" value="MEMBRANE TRANSPORTER PROTEIN HI_0806-RELATED"/>
    <property type="match status" value="1"/>
</dbReference>
<keyword evidence="5 6" id="KW-0472">Membrane</keyword>
<organism evidence="7 8">
    <name type="scientific">Psittacicella hinzii</name>
    <dbReference type="NCBI Taxonomy" id="2028575"/>
    <lineage>
        <taxon>Bacteria</taxon>
        <taxon>Pseudomonadati</taxon>
        <taxon>Pseudomonadota</taxon>
        <taxon>Gammaproteobacteria</taxon>
        <taxon>Pasteurellales</taxon>
        <taxon>Psittacicellaceae</taxon>
        <taxon>Psittacicella</taxon>
    </lineage>
</organism>
<feature type="transmembrane region" description="Helical" evidence="6">
    <location>
        <begin position="256"/>
        <end position="275"/>
    </location>
</feature>
<protein>
    <recommendedName>
        <fullName evidence="6">Probable membrane transporter protein</fullName>
    </recommendedName>
</protein>
<dbReference type="OrthoDB" id="457670at2"/>
<feature type="transmembrane region" description="Helical" evidence="6">
    <location>
        <begin position="111"/>
        <end position="129"/>
    </location>
</feature>
<evidence type="ECO:0000256" key="4">
    <source>
        <dbReference type="ARBA" id="ARBA00022989"/>
    </source>
</evidence>
<comment type="subcellular location">
    <subcellularLocation>
        <location evidence="6">Cell membrane</location>
        <topology evidence="6">Multi-pass membrane protein</topology>
    </subcellularLocation>
    <subcellularLocation>
        <location evidence="1">Membrane</location>
        <topology evidence="1">Multi-pass membrane protein</topology>
    </subcellularLocation>
</comment>
<dbReference type="Pfam" id="PF01925">
    <property type="entry name" value="TauE"/>
    <property type="match status" value="1"/>
</dbReference>
<proteinExistence type="inferred from homology"/>
<reference evidence="7 8" key="1">
    <citation type="submission" date="2017-08" db="EMBL/GenBank/DDBJ databases">
        <title>Reclassification of Bisgaard taxon 37 and 44.</title>
        <authorList>
            <person name="Christensen H."/>
        </authorList>
    </citation>
    <scope>NUCLEOTIDE SEQUENCE [LARGE SCALE GENOMIC DNA]</scope>
    <source>
        <strain evidence="7 8">B96_3</strain>
    </source>
</reference>
<evidence type="ECO:0000313" key="8">
    <source>
        <dbReference type="Proteomes" id="UP000265691"/>
    </source>
</evidence>
<keyword evidence="3 6" id="KW-0812">Transmembrane</keyword>
<feature type="transmembrane region" description="Helical" evidence="6">
    <location>
        <begin position="218"/>
        <end position="236"/>
    </location>
</feature>
<feature type="transmembrane region" description="Helical" evidence="6">
    <location>
        <begin position="7"/>
        <end position="40"/>
    </location>
</feature>
<dbReference type="EMBL" id="NRHC01000016">
    <property type="protein sequence ID" value="RIY34117.1"/>
    <property type="molecule type" value="Genomic_DNA"/>
</dbReference>
<dbReference type="InterPro" id="IPR002781">
    <property type="entry name" value="TM_pro_TauE-like"/>
</dbReference>
<comment type="similarity">
    <text evidence="2 6">Belongs to the 4-toluene sulfonate uptake permease (TSUP) (TC 2.A.102) family.</text>
</comment>
<name>A0A3A1YDA0_9GAMM</name>
<evidence type="ECO:0000256" key="5">
    <source>
        <dbReference type="ARBA" id="ARBA00023136"/>
    </source>
</evidence>
<feature type="transmembrane region" description="Helical" evidence="6">
    <location>
        <begin position="52"/>
        <end position="74"/>
    </location>
</feature>
<accession>A0A3A1YDA0</accession>
<dbReference type="GO" id="GO:0005886">
    <property type="term" value="C:plasma membrane"/>
    <property type="evidence" value="ECO:0007669"/>
    <property type="project" value="UniProtKB-SubCell"/>
</dbReference>
<evidence type="ECO:0000256" key="3">
    <source>
        <dbReference type="ARBA" id="ARBA00022692"/>
    </source>
</evidence>
<gene>
    <name evidence="7" type="ORF">CKF54_01390</name>
</gene>
<feature type="transmembrane region" description="Helical" evidence="6">
    <location>
        <begin position="184"/>
        <end position="206"/>
    </location>
</feature>